<organism evidence="15 16">
    <name type="scientific">Phytophthora fragariae</name>
    <dbReference type="NCBI Taxonomy" id="53985"/>
    <lineage>
        <taxon>Eukaryota</taxon>
        <taxon>Sar</taxon>
        <taxon>Stramenopiles</taxon>
        <taxon>Oomycota</taxon>
        <taxon>Peronosporomycetes</taxon>
        <taxon>Peronosporales</taxon>
        <taxon>Peronosporaceae</taxon>
        <taxon>Phytophthora</taxon>
    </lineage>
</organism>
<dbReference type="PANTHER" id="PTHR19306:SF6">
    <property type="entry name" value="STRUCTURAL MAINTENANCE OF CHROMOSOMES PROTEIN 6"/>
    <property type="match status" value="1"/>
</dbReference>
<dbReference type="Gene3D" id="3.40.50.300">
    <property type="entry name" value="P-loop containing nucleotide triphosphate hydrolases"/>
    <property type="match status" value="2"/>
</dbReference>
<keyword evidence="11" id="KW-0539">Nucleus</keyword>
<evidence type="ECO:0000256" key="11">
    <source>
        <dbReference type="ARBA" id="ARBA00023242"/>
    </source>
</evidence>
<keyword evidence="10" id="KW-0234">DNA repair</keyword>
<feature type="signal peptide" evidence="13">
    <location>
        <begin position="1"/>
        <end position="18"/>
    </location>
</feature>
<accession>A0A6G0P3Z2</accession>
<evidence type="ECO:0000256" key="4">
    <source>
        <dbReference type="ARBA" id="ARBA00022454"/>
    </source>
</evidence>
<keyword evidence="6" id="KW-0227">DNA damage</keyword>
<feature type="coiled-coil region" evidence="12">
    <location>
        <begin position="279"/>
        <end position="309"/>
    </location>
</feature>
<feature type="coiled-coil region" evidence="12">
    <location>
        <begin position="762"/>
        <end position="814"/>
    </location>
</feature>
<comment type="subcellular location">
    <subcellularLocation>
        <location evidence="2">Chromosome</location>
    </subcellularLocation>
    <subcellularLocation>
        <location evidence="1">Nucleus</location>
    </subcellularLocation>
</comment>
<evidence type="ECO:0000256" key="5">
    <source>
        <dbReference type="ARBA" id="ARBA00022741"/>
    </source>
</evidence>
<dbReference type="GO" id="GO:0030915">
    <property type="term" value="C:Smc5-Smc6 complex"/>
    <property type="evidence" value="ECO:0007669"/>
    <property type="project" value="TreeGrafter"/>
</dbReference>
<comment type="similarity">
    <text evidence="3">Belongs to the SMC family. SMC6 subfamily.</text>
</comment>
<dbReference type="InterPro" id="IPR003395">
    <property type="entry name" value="RecF/RecN/SMC_N"/>
</dbReference>
<evidence type="ECO:0000256" key="9">
    <source>
        <dbReference type="ARBA" id="ARBA00023172"/>
    </source>
</evidence>
<evidence type="ECO:0000256" key="13">
    <source>
        <dbReference type="SAM" id="SignalP"/>
    </source>
</evidence>
<evidence type="ECO:0000256" key="10">
    <source>
        <dbReference type="ARBA" id="ARBA00023204"/>
    </source>
</evidence>
<dbReference type="GO" id="GO:0003684">
    <property type="term" value="F:damaged DNA binding"/>
    <property type="evidence" value="ECO:0007669"/>
    <property type="project" value="TreeGrafter"/>
</dbReference>
<gene>
    <name evidence="15" type="ORF">PF004_g9511</name>
</gene>
<dbReference type="Proteomes" id="UP000476176">
    <property type="component" value="Unassembled WGS sequence"/>
</dbReference>
<feature type="coiled-coil region" evidence="12">
    <location>
        <begin position="467"/>
        <end position="515"/>
    </location>
</feature>
<dbReference type="AlphaFoldDB" id="A0A6G0P3Z2"/>
<name>A0A6G0P3Z2_9STRA</name>
<dbReference type="GO" id="GO:0000724">
    <property type="term" value="P:double-strand break repair via homologous recombination"/>
    <property type="evidence" value="ECO:0007669"/>
    <property type="project" value="TreeGrafter"/>
</dbReference>
<dbReference type="PANTHER" id="PTHR19306">
    <property type="entry name" value="STRUCTURAL MAINTENANCE OF CHROMOSOMES 5,6 SMC5, SMC6"/>
    <property type="match status" value="1"/>
</dbReference>
<proteinExistence type="inferred from homology"/>
<dbReference type="InterPro" id="IPR027417">
    <property type="entry name" value="P-loop_NTPase"/>
</dbReference>
<keyword evidence="4" id="KW-0158">Chromosome</keyword>
<protein>
    <recommendedName>
        <fullName evidence="14">RecF/RecN/SMC N-terminal domain-containing protein</fullName>
    </recommendedName>
</protein>
<dbReference type="SUPFAM" id="SSF52540">
    <property type="entry name" value="P-loop containing nucleoside triphosphate hydrolases"/>
    <property type="match status" value="1"/>
</dbReference>
<feature type="coiled-coil region" evidence="12">
    <location>
        <begin position="337"/>
        <end position="443"/>
    </location>
</feature>
<keyword evidence="13" id="KW-0732">Signal</keyword>
<evidence type="ECO:0000259" key="14">
    <source>
        <dbReference type="Pfam" id="PF02463"/>
    </source>
</evidence>
<dbReference type="GO" id="GO:0035861">
    <property type="term" value="C:site of double-strand break"/>
    <property type="evidence" value="ECO:0007669"/>
    <property type="project" value="TreeGrafter"/>
</dbReference>
<sequence>MWLLPCAFVLSFEFSTMSSPPAAKKLKTRCSSRLSMKAVADEFTAEGANEQLAIVRNRLTQYDGRTALALSEADAEVDARISSEVGVVEEIYCENFMCHRKLRVTLSPHVNFITGENGSGKSAIIAALQVCFGSSAHSTHRGKSLKSLIRHGFDGNALVRVTLRNDDVGSDAFRPEKFGRKIIVERVIRRDGSGEYCLRGKRGVLVSKLKKDVEAMMDHLNIQTENPCAILDQDSAKLFLKGSSADKYKFFLQATELDKMRTTFANIDEESKKIAESTLVHEKNKVTALKDAVKEAKKQLQQAQGIEKLESYLGVLKAEFEWSLVSEKEGEVAKVEAKIAKRKADTEQAAARNAEAREEVEKLEKRQNELNAMLEEISKKMDRCSNRKTELRNKIRELRRPLHQKQSEVTQLEQSKQRETERLARLQHALVKKKQEHEELLRQVTGHNLQDRLERKRKEAAQTQQHIRDAELWIKQTSEDADELEERHLSCLSLIRESEDDVRHAQYRLNSMKKQKSDSFSVFGNHIAHLQELIKANLDRFTEPPIGPVGKYVTLPKEFMRFAVAIEVALKGTLRCYLVVNGQDKELLDDLKRQARCQPREAEIIIAQRCGFRYQNLEVPGGDLAAHAMCNVLNVKNDDVFNALIDVCSLESKLLFDDREVAERNVLNGPSGHFRMVQFVSEVYLPNGDKFVVREGNLAYIANKVSRRRSIICEDVESEIRGLEQHFDARQRDLQGLRLQESQLRAESTDLHLYATQEKDRVDNLSRRCHRQCTELHSLEEEFSDQQQEHTLDTTVLEGEISDVQEDLASLEARGLELRKCIAAANQDLNGPLDELEDVNAEENKIAAELNDPQRDANETYKQLTKMKSIEIMSQRQVEASQALAEQLNQHLRSIQEDRERQEKNALRLCTRPANILPRNAYEKRVKQVEHQLASAHQRLNGLSLSELKNDMELKEIKYKTKKANYDKFRQNLLQIRSMLAERKETWDRFRAAVSRRTANEFSEYMRHGDFAGKLKFRHSNECLEITVLQNEKGATSASQMTDMKELSGGERSYTQVALLLALGKITECPFRIMDEFDVFMDSVNRDMTIQLLVEAAKNESKKQFIFVTPNNLSILQQDPMVKVQTMDPPRDRERNSNAQ</sequence>
<evidence type="ECO:0000256" key="1">
    <source>
        <dbReference type="ARBA" id="ARBA00004123"/>
    </source>
</evidence>
<reference evidence="15 16" key="1">
    <citation type="submission" date="2018-09" db="EMBL/GenBank/DDBJ databases">
        <title>Genomic investigation of the strawberry pathogen Phytophthora fragariae indicates pathogenicity is determined by transcriptional variation in three key races.</title>
        <authorList>
            <person name="Adams T.M."/>
            <person name="Armitage A.D."/>
            <person name="Sobczyk M.K."/>
            <person name="Bates H.J."/>
            <person name="Dunwell J.M."/>
            <person name="Nellist C.F."/>
            <person name="Harrison R.J."/>
        </authorList>
    </citation>
    <scope>NUCLEOTIDE SEQUENCE [LARGE SCALE GENOMIC DNA]</scope>
    <source>
        <strain evidence="15 16">BC-23</strain>
    </source>
</reference>
<keyword evidence="9" id="KW-0233">DNA recombination</keyword>
<dbReference type="Pfam" id="PF02463">
    <property type="entry name" value="SMC_N"/>
    <property type="match status" value="1"/>
</dbReference>
<feature type="chain" id="PRO_5026296502" description="RecF/RecN/SMC N-terminal domain-containing protein" evidence="13">
    <location>
        <begin position="19"/>
        <end position="1140"/>
    </location>
</feature>
<evidence type="ECO:0000256" key="2">
    <source>
        <dbReference type="ARBA" id="ARBA00004286"/>
    </source>
</evidence>
<evidence type="ECO:0000256" key="3">
    <source>
        <dbReference type="ARBA" id="ARBA00006793"/>
    </source>
</evidence>
<evidence type="ECO:0000313" key="16">
    <source>
        <dbReference type="Proteomes" id="UP000476176"/>
    </source>
</evidence>
<dbReference type="GO" id="GO:0003697">
    <property type="term" value="F:single-stranded DNA binding"/>
    <property type="evidence" value="ECO:0007669"/>
    <property type="project" value="TreeGrafter"/>
</dbReference>
<evidence type="ECO:0000256" key="7">
    <source>
        <dbReference type="ARBA" id="ARBA00022840"/>
    </source>
</evidence>
<keyword evidence="7" id="KW-0067">ATP-binding</keyword>
<evidence type="ECO:0000256" key="6">
    <source>
        <dbReference type="ARBA" id="ARBA00022763"/>
    </source>
</evidence>
<feature type="domain" description="RecF/RecN/SMC N-terminal" evidence="14">
    <location>
        <begin position="88"/>
        <end position="1126"/>
    </location>
</feature>
<evidence type="ECO:0000256" key="12">
    <source>
        <dbReference type="SAM" id="Coils"/>
    </source>
</evidence>
<feature type="coiled-coil region" evidence="12">
    <location>
        <begin position="878"/>
        <end position="965"/>
    </location>
</feature>
<keyword evidence="8 12" id="KW-0175">Coiled coil</keyword>
<dbReference type="EMBL" id="QXGC01000469">
    <property type="protein sequence ID" value="KAE9233967.1"/>
    <property type="molecule type" value="Genomic_DNA"/>
</dbReference>
<keyword evidence="5" id="KW-0547">Nucleotide-binding</keyword>
<dbReference type="GO" id="GO:0005634">
    <property type="term" value="C:nucleus"/>
    <property type="evidence" value="ECO:0007669"/>
    <property type="project" value="UniProtKB-SubCell"/>
</dbReference>
<comment type="caution">
    <text evidence="15">The sequence shown here is derived from an EMBL/GenBank/DDBJ whole genome shotgun (WGS) entry which is preliminary data.</text>
</comment>
<dbReference type="GO" id="GO:0005524">
    <property type="term" value="F:ATP binding"/>
    <property type="evidence" value="ECO:0007669"/>
    <property type="project" value="UniProtKB-KW"/>
</dbReference>
<evidence type="ECO:0000313" key="15">
    <source>
        <dbReference type="EMBL" id="KAE9233967.1"/>
    </source>
</evidence>
<evidence type="ECO:0000256" key="8">
    <source>
        <dbReference type="ARBA" id="ARBA00023054"/>
    </source>
</evidence>